<dbReference type="CDD" id="cd01949">
    <property type="entry name" value="GGDEF"/>
    <property type="match status" value="1"/>
</dbReference>
<dbReference type="EC" id="2.7.7.65" evidence="1"/>
<dbReference type="Pfam" id="PF00990">
    <property type="entry name" value="GGDEF"/>
    <property type="match status" value="1"/>
</dbReference>
<dbReference type="PANTHER" id="PTHR45138:SF9">
    <property type="entry name" value="DIGUANYLATE CYCLASE DGCM-RELATED"/>
    <property type="match status" value="1"/>
</dbReference>
<gene>
    <name evidence="4" type="ORF">QWF21_17740</name>
</gene>
<dbReference type="RefSeq" id="WP_330089375.1">
    <property type="nucleotide sequence ID" value="NZ_JAUGZK010000024.1"/>
</dbReference>
<accession>A0ABU7JK55</accession>
<dbReference type="Pfam" id="PF08495">
    <property type="entry name" value="FIST"/>
    <property type="match status" value="1"/>
</dbReference>
<dbReference type="SMART" id="SM00267">
    <property type="entry name" value="GGDEF"/>
    <property type="match status" value="1"/>
</dbReference>
<feature type="domain" description="GGDEF" evidence="3">
    <location>
        <begin position="447"/>
        <end position="579"/>
    </location>
</feature>
<dbReference type="SMART" id="SM01204">
    <property type="entry name" value="FIST_C"/>
    <property type="match status" value="1"/>
</dbReference>
<dbReference type="PROSITE" id="PS50887">
    <property type="entry name" value="GGDEF"/>
    <property type="match status" value="1"/>
</dbReference>
<dbReference type="PANTHER" id="PTHR45138">
    <property type="entry name" value="REGULATORY COMPONENTS OF SENSORY TRANSDUCTION SYSTEM"/>
    <property type="match status" value="1"/>
</dbReference>
<evidence type="ECO:0000259" key="3">
    <source>
        <dbReference type="PROSITE" id="PS50887"/>
    </source>
</evidence>
<dbReference type="Pfam" id="PF10442">
    <property type="entry name" value="FIST_C"/>
    <property type="match status" value="1"/>
</dbReference>
<evidence type="ECO:0000313" key="4">
    <source>
        <dbReference type="EMBL" id="MEE2026083.1"/>
    </source>
</evidence>
<organism evidence="4 5">
    <name type="scientific">Alkalimonas mucilaginosa</name>
    <dbReference type="NCBI Taxonomy" id="3057676"/>
    <lineage>
        <taxon>Bacteria</taxon>
        <taxon>Pseudomonadati</taxon>
        <taxon>Pseudomonadota</taxon>
        <taxon>Gammaproteobacteria</taxon>
        <taxon>Alkalimonas</taxon>
    </lineage>
</organism>
<comment type="catalytic activity">
    <reaction evidence="2">
        <text>2 GTP = 3',3'-c-di-GMP + 2 diphosphate</text>
        <dbReference type="Rhea" id="RHEA:24898"/>
        <dbReference type="ChEBI" id="CHEBI:33019"/>
        <dbReference type="ChEBI" id="CHEBI:37565"/>
        <dbReference type="ChEBI" id="CHEBI:58805"/>
        <dbReference type="EC" id="2.7.7.65"/>
    </reaction>
</comment>
<dbReference type="InterPro" id="IPR050469">
    <property type="entry name" value="Diguanylate_Cyclase"/>
</dbReference>
<comment type="caution">
    <text evidence="4">The sequence shown here is derived from an EMBL/GenBank/DDBJ whole genome shotgun (WGS) entry which is preliminary data.</text>
</comment>
<dbReference type="Proteomes" id="UP001339167">
    <property type="component" value="Unassembled WGS sequence"/>
</dbReference>
<name>A0ABU7JK55_9GAMM</name>
<keyword evidence="5" id="KW-1185">Reference proteome</keyword>
<dbReference type="InterPro" id="IPR013702">
    <property type="entry name" value="FIST_domain_N"/>
</dbReference>
<dbReference type="NCBIfam" id="TIGR00254">
    <property type="entry name" value="GGDEF"/>
    <property type="match status" value="1"/>
</dbReference>
<proteinExistence type="predicted"/>
<dbReference type="InterPro" id="IPR043128">
    <property type="entry name" value="Rev_trsase/Diguanyl_cyclase"/>
</dbReference>
<protein>
    <recommendedName>
        <fullName evidence="1">diguanylate cyclase</fullName>
        <ecNumber evidence="1">2.7.7.65</ecNumber>
    </recommendedName>
</protein>
<dbReference type="SMART" id="SM00897">
    <property type="entry name" value="FIST"/>
    <property type="match status" value="1"/>
</dbReference>
<dbReference type="Gene3D" id="3.30.70.270">
    <property type="match status" value="1"/>
</dbReference>
<evidence type="ECO:0000256" key="2">
    <source>
        <dbReference type="ARBA" id="ARBA00034247"/>
    </source>
</evidence>
<reference evidence="4 5" key="1">
    <citation type="submission" date="2023-06" db="EMBL/GenBank/DDBJ databases">
        <title>Alkalimonas sp., MEB004 an alkaliphilic bacterium isolated from Lonar Lake, India.</title>
        <authorList>
            <person name="Joshi A."/>
            <person name="Thite S."/>
        </authorList>
    </citation>
    <scope>NUCLEOTIDE SEQUENCE [LARGE SCALE GENOMIC DNA]</scope>
    <source>
        <strain evidence="4 5">MEB004</strain>
    </source>
</reference>
<dbReference type="SUPFAM" id="SSF55073">
    <property type="entry name" value="Nucleotide cyclase"/>
    <property type="match status" value="1"/>
</dbReference>
<sequence length="579" mass="64226">MQTTSYHFPTPEALCQADWGNISILPAATLVQLYLCDPLDHWIEPLQQLLQQRFPDAIVAGITSYGSLYQSQVTRQGLTMNITRMPSSHASQCFIEQDATDQAIKQQLLNALQANTKAVLLHSADWQDSHSRVLDALYQLSPDTVVAGTVASPQGPDKLSSVFNGTHHSNDGYLLTLLHGDQLQAQSVIKQNWFPIGKAMRVTKASGYRVDSIDGMRIHQVYQRYFGDLSKKQLIGIASVFPLMYYGKHHQKTALLLQSFEDGSCLFNRQIPEGAQVWIAFANMDSLLDNHYLEDYPCLPAGCAFIFSCGGRLELLKDSIQDELAPIRQMVPTVGCFGFGEIGQNQQGQNCLLSHAMSILFLSEDNSCCRFSVSPTPVDPKDELSLTTSELLKFHTQLSKTLMADLEHSNQQLEKLSVTDTLTGLYNRKMLDQVLERAFQSYQRNAEPFVVLLLDIDHFKAVNDTYGHLAGDQVLAAVSQCLRQRIRPNDVLGRWGGEEFLLICPKTTASEAQPLAERLRTAVQSTTTDVQEHAIQVTISIGGAAMQSNLGIDDVLTLADRQLYAAKAAGRNRCMIDLG</sequence>
<dbReference type="InterPro" id="IPR000160">
    <property type="entry name" value="GGDEF_dom"/>
</dbReference>
<dbReference type="InterPro" id="IPR029787">
    <property type="entry name" value="Nucleotide_cyclase"/>
</dbReference>
<evidence type="ECO:0000313" key="5">
    <source>
        <dbReference type="Proteomes" id="UP001339167"/>
    </source>
</evidence>
<dbReference type="EMBL" id="JAUGZK010000024">
    <property type="protein sequence ID" value="MEE2026083.1"/>
    <property type="molecule type" value="Genomic_DNA"/>
</dbReference>
<dbReference type="InterPro" id="IPR019494">
    <property type="entry name" value="FIST_C"/>
</dbReference>
<evidence type="ECO:0000256" key="1">
    <source>
        <dbReference type="ARBA" id="ARBA00012528"/>
    </source>
</evidence>